<dbReference type="AlphaFoldDB" id="W1J0J8"/>
<name>W1J0J8_9GAMM</name>
<organism evidence="1 2">
    <name type="scientific">Xenorhabdus cabanillasii JM26</name>
    <dbReference type="NCBI Taxonomy" id="1427517"/>
    <lineage>
        <taxon>Bacteria</taxon>
        <taxon>Pseudomonadati</taxon>
        <taxon>Pseudomonadota</taxon>
        <taxon>Gammaproteobacteria</taxon>
        <taxon>Enterobacterales</taxon>
        <taxon>Morganellaceae</taxon>
        <taxon>Xenorhabdus</taxon>
    </lineage>
</organism>
<proteinExistence type="predicted"/>
<reference evidence="1 2" key="1">
    <citation type="submission" date="2013-11" db="EMBL/GenBank/DDBJ databases">
        <title>Draft genome sequence and annotation of the entomopathogenic bacterium, Xenorhabdus cabanillasi strain JM26.</title>
        <authorList>
            <person name="Gualtieri M."/>
            <person name="Ogier J.C."/>
            <person name="Pages S."/>
            <person name="Givaudan A."/>
            <person name="Gaudriault S."/>
        </authorList>
    </citation>
    <scope>NUCLEOTIDE SEQUENCE [LARGE SCALE GENOMIC DNA]</scope>
    <source>
        <strain evidence="1 2">JM26</strain>
    </source>
</reference>
<evidence type="ECO:0000313" key="2">
    <source>
        <dbReference type="Proteomes" id="UP000019197"/>
    </source>
</evidence>
<dbReference type="PANTHER" id="PTHR43796">
    <property type="entry name" value="CARBOXYNORSPERMIDINE SYNTHASE"/>
    <property type="match status" value="1"/>
</dbReference>
<dbReference type="RefSeq" id="WP_038263379.1">
    <property type="nucleotide sequence ID" value="NZ_CAWLVK010000100.1"/>
</dbReference>
<dbReference type="OrthoDB" id="3518805at2"/>
<evidence type="ECO:0000313" key="1">
    <source>
        <dbReference type="EMBL" id="CDL84249.1"/>
    </source>
</evidence>
<gene>
    <name evidence="1" type="primary">xcnM</name>
    <name evidence="1" type="ORF">XCR1_1890005</name>
</gene>
<sequence>MNKISILLVGGYGVVGHQVTKILNKYQPDLELIIAGRNIDKAQSLSESLTNAKSLFFDIEKPALPNGLKIDIVLALVNDPEDKLLYFAHQNNIAYVDITRWTERLQIALGKAIVMQNQKPSHMIFASSWMAGIVATFINDISHSFISIDSIDSIDMSVLYSLNDKAGPDSVDYMDRLAIPFIVKNNGNYQKVLPFSDERMVLFGDGNYHKVFRIDMPEQFILPLITNAQTVATRIGFDSPKSNQLLSFLVKKGIWKLLSGRRATSLRRKILYNPGQGYKHQIRADIQGVDKNGHRKSVCFHIIDSEGQTHLTATGAAALVIQLAEHIKKNSSAIFNTGEIFLDLEKLKMLLSAEHIQFYINDDIG</sequence>
<protein>
    <submittedName>
        <fullName evidence="1">Saccharopine dehydrogenase involved in xenocoumacin synthesis</fullName>
    </submittedName>
</protein>
<accession>W1J0J8</accession>
<dbReference type="InterPro" id="IPR036291">
    <property type="entry name" value="NAD(P)-bd_dom_sf"/>
</dbReference>
<dbReference type="Proteomes" id="UP000019197">
    <property type="component" value="Unassembled WGS sequence"/>
</dbReference>
<comment type="caution">
    <text evidence="1">The sequence shown here is derived from an EMBL/GenBank/DDBJ whole genome shotgun (WGS) entry which is preliminary data.</text>
</comment>
<dbReference type="SUPFAM" id="SSF51735">
    <property type="entry name" value="NAD(P)-binding Rossmann-fold domains"/>
    <property type="match status" value="1"/>
</dbReference>
<dbReference type="Gene3D" id="3.40.50.720">
    <property type="entry name" value="NAD(P)-binding Rossmann-like Domain"/>
    <property type="match status" value="1"/>
</dbReference>
<dbReference type="PANTHER" id="PTHR43796:SF2">
    <property type="entry name" value="CARBOXYNORSPERMIDINE SYNTHASE"/>
    <property type="match status" value="1"/>
</dbReference>
<dbReference type="EMBL" id="CBXE010000100">
    <property type="protein sequence ID" value="CDL84249.1"/>
    <property type="molecule type" value="Genomic_DNA"/>
</dbReference>